<keyword evidence="4" id="KW-1185">Reference proteome</keyword>
<feature type="transmembrane region" description="Helical" evidence="1">
    <location>
        <begin position="81"/>
        <end position="101"/>
    </location>
</feature>
<dbReference type="EMBL" id="BMLB01000004">
    <property type="protein sequence ID" value="GGK71323.1"/>
    <property type="molecule type" value="Genomic_DNA"/>
</dbReference>
<dbReference type="Pfam" id="PF04892">
    <property type="entry name" value="VanZ"/>
    <property type="match status" value="1"/>
</dbReference>
<feature type="transmembrane region" description="Helical" evidence="1">
    <location>
        <begin position="54"/>
        <end position="74"/>
    </location>
</feature>
<dbReference type="RefSeq" id="WP_022922565.1">
    <property type="nucleotide sequence ID" value="NZ_BMLB01000004.1"/>
</dbReference>
<sequence length="143" mass="14976">MRRDRRRWAAILAGYLVILAAVALWATAVDAPVRAPLDDGLAWLADQGVSGVRYGHVEALANLGLFLPFGLLLAGALPDRAWWLAGLAGLLLSGAIEVAQMGLSGRTSSLRDVVFNTAGALIGAALFRLVASARRAQLSASLT</sequence>
<reference evidence="4" key="1">
    <citation type="journal article" date="2019" name="Int. J. Syst. Evol. Microbiol.">
        <title>The Global Catalogue of Microorganisms (GCM) 10K type strain sequencing project: providing services to taxonomists for standard genome sequencing and annotation.</title>
        <authorList>
            <consortium name="The Broad Institute Genomics Platform"/>
            <consortium name="The Broad Institute Genome Sequencing Center for Infectious Disease"/>
            <person name="Wu L."/>
            <person name="Ma J."/>
        </authorList>
    </citation>
    <scope>NUCLEOTIDE SEQUENCE [LARGE SCALE GENOMIC DNA]</scope>
    <source>
        <strain evidence="4">CGMCC 1.5362</strain>
    </source>
</reference>
<proteinExistence type="predicted"/>
<accession>A0ABQ2FC50</accession>
<dbReference type="Proteomes" id="UP000662111">
    <property type="component" value="Unassembled WGS sequence"/>
</dbReference>
<keyword evidence="1" id="KW-0812">Transmembrane</keyword>
<organism evidence="3 4">
    <name type="scientific">Ornithinimicrobium pekingense</name>
    <dbReference type="NCBI Taxonomy" id="384677"/>
    <lineage>
        <taxon>Bacteria</taxon>
        <taxon>Bacillati</taxon>
        <taxon>Actinomycetota</taxon>
        <taxon>Actinomycetes</taxon>
        <taxon>Micrococcales</taxon>
        <taxon>Ornithinimicrobiaceae</taxon>
        <taxon>Ornithinimicrobium</taxon>
    </lineage>
</organism>
<keyword evidence="1" id="KW-0472">Membrane</keyword>
<feature type="transmembrane region" description="Helical" evidence="1">
    <location>
        <begin position="113"/>
        <end position="131"/>
    </location>
</feature>
<evidence type="ECO:0000259" key="2">
    <source>
        <dbReference type="Pfam" id="PF04892"/>
    </source>
</evidence>
<comment type="caution">
    <text evidence="3">The sequence shown here is derived from an EMBL/GenBank/DDBJ whole genome shotgun (WGS) entry which is preliminary data.</text>
</comment>
<evidence type="ECO:0000313" key="3">
    <source>
        <dbReference type="EMBL" id="GGK71323.1"/>
    </source>
</evidence>
<evidence type="ECO:0000313" key="4">
    <source>
        <dbReference type="Proteomes" id="UP000662111"/>
    </source>
</evidence>
<name>A0ABQ2FC50_9MICO</name>
<keyword evidence="1" id="KW-1133">Transmembrane helix</keyword>
<feature type="domain" description="VanZ-like" evidence="2">
    <location>
        <begin position="57"/>
        <end position="130"/>
    </location>
</feature>
<protein>
    <recommendedName>
        <fullName evidence="2">VanZ-like domain-containing protein</fullName>
    </recommendedName>
</protein>
<gene>
    <name evidence="3" type="ORF">GCM10011509_19780</name>
</gene>
<dbReference type="InterPro" id="IPR006976">
    <property type="entry name" value="VanZ-like"/>
</dbReference>
<evidence type="ECO:0000256" key="1">
    <source>
        <dbReference type="SAM" id="Phobius"/>
    </source>
</evidence>